<feature type="compositionally biased region" description="Basic and acidic residues" evidence="1">
    <location>
        <begin position="7"/>
        <end position="23"/>
    </location>
</feature>
<dbReference type="Proteomes" id="UP000001070">
    <property type="component" value="Unassembled WGS sequence"/>
</dbReference>
<name>B4J1X8_DROGR</name>
<dbReference type="eggNOG" id="ENOG502T9EX">
    <property type="taxonomic scope" value="Eukaryota"/>
</dbReference>
<sequence>MRRLSRKLGEPRRRGIDGERDPDCDVPEPLLDELPDELRDVQLERDECEPERDLELPEPLRLLEEL</sequence>
<organism evidence="3">
    <name type="scientific">Drosophila grimshawi</name>
    <name type="common">Hawaiian fruit fly</name>
    <name type="synonym">Idiomyia grimshawi</name>
    <dbReference type="NCBI Taxonomy" id="7222"/>
    <lineage>
        <taxon>Eukaryota</taxon>
        <taxon>Metazoa</taxon>
        <taxon>Ecdysozoa</taxon>
        <taxon>Arthropoda</taxon>
        <taxon>Hexapoda</taxon>
        <taxon>Insecta</taxon>
        <taxon>Pterygota</taxon>
        <taxon>Neoptera</taxon>
        <taxon>Endopterygota</taxon>
        <taxon>Diptera</taxon>
        <taxon>Brachycera</taxon>
        <taxon>Muscomorpha</taxon>
        <taxon>Ephydroidea</taxon>
        <taxon>Drosophilidae</taxon>
        <taxon>Drosophila</taxon>
        <taxon>Hawaiian Drosophila</taxon>
    </lineage>
</organism>
<protein>
    <submittedName>
        <fullName evidence="2">GH15959</fullName>
    </submittedName>
</protein>
<feature type="compositionally biased region" description="Acidic residues" evidence="1">
    <location>
        <begin position="24"/>
        <end position="35"/>
    </location>
</feature>
<evidence type="ECO:0000313" key="2">
    <source>
        <dbReference type="EMBL" id="EDV95903.1"/>
    </source>
</evidence>
<dbReference type="EMBL" id="CH916366">
    <property type="protein sequence ID" value="EDV95903.1"/>
    <property type="molecule type" value="Genomic_DNA"/>
</dbReference>
<keyword evidence="3" id="KW-1185">Reference proteome</keyword>
<feature type="compositionally biased region" description="Basic and acidic residues" evidence="1">
    <location>
        <begin position="36"/>
        <end position="55"/>
    </location>
</feature>
<feature type="region of interest" description="Disordered" evidence="1">
    <location>
        <begin position="1"/>
        <end position="66"/>
    </location>
</feature>
<proteinExistence type="predicted"/>
<dbReference type="HOGENOM" id="CLU_185526_0_0_1"/>
<gene>
    <name evidence="2" type="primary">Dgri\GH15959</name>
    <name evidence="2" type="ORF">Dgri_GH15959</name>
</gene>
<evidence type="ECO:0000313" key="3">
    <source>
        <dbReference type="Proteomes" id="UP000001070"/>
    </source>
</evidence>
<reference evidence="2 3" key="1">
    <citation type="journal article" date="2007" name="Nature">
        <title>Evolution of genes and genomes on the Drosophila phylogeny.</title>
        <authorList>
            <consortium name="Drosophila 12 Genomes Consortium"/>
            <person name="Clark A.G."/>
            <person name="Eisen M.B."/>
            <person name="Smith D.R."/>
            <person name="Bergman C.M."/>
            <person name="Oliver B."/>
            <person name="Markow T.A."/>
            <person name="Kaufman T.C."/>
            <person name="Kellis M."/>
            <person name="Gelbart W."/>
            <person name="Iyer V.N."/>
            <person name="Pollard D.A."/>
            <person name="Sackton T.B."/>
            <person name="Larracuente A.M."/>
            <person name="Singh N.D."/>
            <person name="Abad J.P."/>
            <person name="Abt D.N."/>
            <person name="Adryan B."/>
            <person name="Aguade M."/>
            <person name="Akashi H."/>
            <person name="Anderson W.W."/>
            <person name="Aquadro C.F."/>
            <person name="Ardell D.H."/>
            <person name="Arguello R."/>
            <person name="Artieri C.G."/>
            <person name="Barbash D.A."/>
            <person name="Barker D."/>
            <person name="Barsanti P."/>
            <person name="Batterham P."/>
            <person name="Batzoglou S."/>
            <person name="Begun D."/>
            <person name="Bhutkar A."/>
            <person name="Blanco E."/>
            <person name="Bosak S.A."/>
            <person name="Bradley R.K."/>
            <person name="Brand A.D."/>
            <person name="Brent M.R."/>
            <person name="Brooks A.N."/>
            <person name="Brown R.H."/>
            <person name="Butlin R.K."/>
            <person name="Caggese C."/>
            <person name="Calvi B.R."/>
            <person name="Bernardo de Carvalho A."/>
            <person name="Caspi A."/>
            <person name="Castrezana S."/>
            <person name="Celniker S.E."/>
            <person name="Chang J.L."/>
            <person name="Chapple C."/>
            <person name="Chatterji S."/>
            <person name="Chinwalla A."/>
            <person name="Civetta A."/>
            <person name="Clifton S.W."/>
            <person name="Comeron J.M."/>
            <person name="Costello J.C."/>
            <person name="Coyne J.A."/>
            <person name="Daub J."/>
            <person name="David R.G."/>
            <person name="Delcher A.L."/>
            <person name="Delehaunty K."/>
            <person name="Do C.B."/>
            <person name="Ebling H."/>
            <person name="Edwards K."/>
            <person name="Eickbush T."/>
            <person name="Evans J.D."/>
            <person name="Filipski A."/>
            <person name="Findeiss S."/>
            <person name="Freyhult E."/>
            <person name="Fulton L."/>
            <person name="Fulton R."/>
            <person name="Garcia A.C."/>
            <person name="Gardiner A."/>
            <person name="Garfield D.A."/>
            <person name="Garvin B.E."/>
            <person name="Gibson G."/>
            <person name="Gilbert D."/>
            <person name="Gnerre S."/>
            <person name="Godfrey J."/>
            <person name="Good R."/>
            <person name="Gotea V."/>
            <person name="Gravely B."/>
            <person name="Greenberg A.J."/>
            <person name="Griffiths-Jones S."/>
            <person name="Gross S."/>
            <person name="Guigo R."/>
            <person name="Gustafson E.A."/>
            <person name="Haerty W."/>
            <person name="Hahn M.W."/>
            <person name="Halligan D.L."/>
            <person name="Halpern A.L."/>
            <person name="Halter G.M."/>
            <person name="Han M.V."/>
            <person name="Heger A."/>
            <person name="Hillier L."/>
            <person name="Hinrichs A.S."/>
            <person name="Holmes I."/>
            <person name="Hoskins R.A."/>
            <person name="Hubisz M.J."/>
            <person name="Hultmark D."/>
            <person name="Huntley M.A."/>
            <person name="Jaffe D.B."/>
            <person name="Jagadeeshan S."/>
            <person name="Jeck W.R."/>
            <person name="Johnson J."/>
            <person name="Jones C.D."/>
            <person name="Jordan W.C."/>
            <person name="Karpen G.H."/>
            <person name="Kataoka E."/>
            <person name="Keightley P.D."/>
            <person name="Kheradpour P."/>
            <person name="Kirkness E.F."/>
            <person name="Koerich L.B."/>
            <person name="Kristiansen K."/>
            <person name="Kudrna D."/>
            <person name="Kulathinal R.J."/>
            <person name="Kumar S."/>
            <person name="Kwok R."/>
            <person name="Lander E."/>
            <person name="Langley C.H."/>
            <person name="Lapoint R."/>
            <person name="Lazzaro B.P."/>
            <person name="Lee S.J."/>
            <person name="Levesque L."/>
            <person name="Li R."/>
            <person name="Lin C.F."/>
            <person name="Lin M.F."/>
            <person name="Lindblad-Toh K."/>
            <person name="Llopart A."/>
            <person name="Long M."/>
            <person name="Low L."/>
            <person name="Lozovsky E."/>
            <person name="Lu J."/>
            <person name="Luo M."/>
            <person name="Machado C.A."/>
            <person name="Makalowski W."/>
            <person name="Marzo M."/>
            <person name="Matsuda M."/>
            <person name="Matzkin L."/>
            <person name="McAllister B."/>
            <person name="McBride C.S."/>
            <person name="McKernan B."/>
            <person name="McKernan K."/>
            <person name="Mendez-Lago M."/>
            <person name="Minx P."/>
            <person name="Mollenhauer M.U."/>
            <person name="Montooth K."/>
            <person name="Mount S.M."/>
            <person name="Mu X."/>
            <person name="Myers E."/>
            <person name="Negre B."/>
            <person name="Newfeld S."/>
            <person name="Nielsen R."/>
            <person name="Noor M.A."/>
            <person name="O'Grady P."/>
            <person name="Pachter L."/>
            <person name="Papaceit M."/>
            <person name="Parisi M.J."/>
            <person name="Parisi M."/>
            <person name="Parts L."/>
            <person name="Pedersen J.S."/>
            <person name="Pesole G."/>
            <person name="Phillippy A.M."/>
            <person name="Ponting C.P."/>
            <person name="Pop M."/>
            <person name="Porcelli D."/>
            <person name="Powell J.R."/>
            <person name="Prohaska S."/>
            <person name="Pruitt K."/>
            <person name="Puig M."/>
            <person name="Quesneville H."/>
            <person name="Ram K.R."/>
            <person name="Rand D."/>
            <person name="Rasmussen M.D."/>
            <person name="Reed L.K."/>
            <person name="Reenan R."/>
            <person name="Reily A."/>
            <person name="Remington K.A."/>
            <person name="Rieger T.T."/>
            <person name="Ritchie M.G."/>
            <person name="Robin C."/>
            <person name="Rogers Y.H."/>
            <person name="Rohde C."/>
            <person name="Rozas J."/>
            <person name="Rubenfield M.J."/>
            <person name="Ruiz A."/>
            <person name="Russo S."/>
            <person name="Salzberg S.L."/>
            <person name="Sanchez-Gracia A."/>
            <person name="Saranga D.J."/>
            <person name="Sato H."/>
            <person name="Schaeffer S.W."/>
            <person name="Schatz M.C."/>
            <person name="Schlenke T."/>
            <person name="Schwartz R."/>
            <person name="Segarra C."/>
            <person name="Singh R.S."/>
            <person name="Sirot L."/>
            <person name="Sirota M."/>
            <person name="Sisneros N.B."/>
            <person name="Smith C.D."/>
            <person name="Smith T.F."/>
            <person name="Spieth J."/>
            <person name="Stage D.E."/>
            <person name="Stark A."/>
            <person name="Stephan W."/>
            <person name="Strausberg R.L."/>
            <person name="Strempel S."/>
            <person name="Sturgill D."/>
            <person name="Sutton G."/>
            <person name="Sutton G.G."/>
            <person name="Tao W."/>
            <person name="Teichmann S."/>
            <person name="Tobari Y.N."/>
            <person name="Tomimura Y."/>
            <person name="Tsolas J.M."/>
            <person name="Valente V.L."/>
            <person name="Venter E."/>
            <person name="Venter J.C."/>
            <person name="Vicario S."/>
            <person name="Vieira F.G."/>
            <person name="Vilella A.J."/>
            <person name="Villasante A."/>
            <person name="Walenz B."/>
            <person name="Wang J."/>
            <person name="Wasserman M."/>
            <person name="Watts T."/>
            <person name="Wilson D."/>
            <person name="Wilson R.K."/>
            <person name="Wing R.A."/>
            <person name="Wolfner M.F."/>
            <person name="Wong A."/>
            <person name="Wong G.K."/>
            <person name="Wu C.I."/>
            <person name="Wu G."/>
            <person name="Yamamoto D."/>
            <person name="Yang H.P."/>
            <person name="Yang S.P."/>
            <person name="Yorke J.A."/>
            <person name="Yoshida K."/>
            <person name="Zdobnov E."/>
            <person name="Zhang P."/>
            <person name="Zhang Y."/>
            <person name="Zimin A.V."/>
            <person name="Baldwin J."/>
            <person name="Abdouelleil A."/>
            <person name="Abdulkadir J."/>
            <person name="Abebe A."/>
            <person name="Abera B."/>
            <person name="Abreu J."/>
            <person name="Acer S.C."/>
            <person name="Aftuck L."/>
            <person name="Alexander A."/>
            <person name="An P."/>
            <person name="Anderson E."/>
            <person name="Anderson S."/>
            <person name="Arachi H."/>
            <person name="Azer M."/>
            <person name="Bachantsang P."/>
            <person name="Barry A."/>
            <person name="Bayul T."/>
            <person name="Berlin A."/>
            <person name="Bessette D."/>
            <person name="Bloom T."/>
            <person name="Blye J."/>
            <person name="Boguslavskiy L."/>
            <person name="Bonnet C."/>
            <person name="Boukhgalter B."/>
            <person name="Bourzgui I."/>
            <person name="Brown A."/>
            <person name="Cahill P."/>
            <person name="Channer S."/>
            <person name="Cheshatsang Y."/>
            <person name="Chuda L."/>
            <person name="Citroen M."/>
            <person name="Collymore A."/>
            <person name="Cooke P."/>
            <person name="Costello M."/>
            <person name="D'Aco K."/>
            <person name="Daza R."/>
            <person name="De Haan G."/>
            <person name="DeGray S."/>
            <person name="DeMaso C."/>
            <person name="Dhargay N."/>
            <person name="Dooley K."/>
            <person name="Dooley E."/>
            <person name="Doricent M."/>
            <person name="Dorje P."/>
            <person name="Dorjee K."/>
            <person name="Dupes A."/>
            <person name="Elong R."/>
            <person name="Falk J."/>
            <person name="Farina A."/>
            <person name="Faro S."/>
            <person name="Ferguson D."/>
            <person name="Fisher S."/>
            <person name="Foley C.D."/>
            <person name="Franke A."/>
            <person name="Friedrich D."/>
            <person name="Gadbois L."/>
            <person name="Gearin G."/>
            <person name="Gearin C.R."/>
            <person name="Giannoukos G."/>
            <person name="Goode T."/>
            <person name="Graham J."/>
            <person name="Grandbois E."/>
            <person name="Grewal S."/>
            <person name="Gyaltsen K."/>
            <person name="Hafez N."/>
            <person name="Hagos B."/>
            <person name="Hall J."/>
            <person name="Henson C."/>
            <person name="Hollinger A."/>
            <person name="Honan T."/>
            <person name="Huard M.D."/>
            <person name="Hughes L."/>
            <person name="Hurhula B."/>
            <person name="Husby M.E."/>
            <person name="Kamat A."/>
            <person name="Kanga B."/>
            <person name="Kashin S."/>
            <person name="Khazanovich D."/>
            <person name="Kisner P."/>
            <person name="Lance K."/>
            <person name="Lara M."/>
            <person name="Lee W."/>
            <person name="Lennon N."/>
            <person name="Letendre F."/>
            <person name="LeVine R."/>
            <person name="Lipovsky A."/>
            <person name="Liu X."/>
            <person name="Liu J."/>
            <person name="Liu S."/>
            <person name="Lokyitsang T."/>
            <person name="Lokyitsang Y."/>
            <person name="Lubonja R."/>
            <person name="Lui A."/>
            <person name="MacDonald P."/>
            <person name="Magnisalis V."/>
            <person name="Maru K."/>
            <person name="Matthews C."/>
            <person name="McCusker W."/>
            <person name="McDonough S."/>
            <person name="Mehta T."/>
            <person name="Meldrim J."/>
            <person name="Meneus L."/>
            <person name="Mihai O."/>
            <person name="Mihalev A."/>
            <person name="Mihova T."/>
            <person name="Mittelman R."/>
            <person name="Mlenga V."/>
            <person name="Montmayeur A."/>
            <person name="Mulrain L."/>
            <person name="Navidi A."/>
            <person name="Naylor J."/>
            <person name="Negash T."/>
            <person name="Nguyen T."/>
            <person name="Nguyen N."/>
            <person name="Nicol R."/>
            <person name="Norbu C."/>
            <person name="Norbu N."/>
            <person name="Novod N."/>
            <person name="O'Neill B."/>
            <person name="Osman S."/>
            <person name="Markiewicz E."/>
            <person name="Oyono O.L."/>
            <person name="Patti C."/>
            <person name="Phunkhang P."/>
            <person name="Pierre F."/>
            <person name="Priest M."/>
            <person name="Raghuraman S."/>
            <person name="Rege F."/>
            <person name="Reyes R."/>
            <person name="Rise C."/>
            <person name="Rogov P."/>
            <person name="Ross K."/>
            <person name="Ryan E."/>
            <person name="Settipalli S."/>
            <person name="Shea T."/>
            <person name="Sherpa N."/>
            <person name="Shi L."/>
            <person name="Shih D."/>
            <person name="Sparrow T."/>
            <person name="Spaulding J."/>
            <person name="Stalker J."/>
            <person name="Stange-Thomann N."/>
            <person name="Stavropoulos S."/>
            <person name="Stone C."/>
            <person name="Strader C."/>
            <person name="Tesfaye S."/>
            <person name="Thomson T."/>
            <person name="Thoulutsang Y."/>
            <person name="Thoulutsang D."/>
            <person name="Topham K."/>
            <person name="Topping I."/>
            <person name="Tsamla T."/>
            <person name="Vassiliev H."/>
            <person name="Vo A."/>
            <person name="Wangchuk T."/>
            <person name="Wangdi T."/>
            <person name="Weiand M."/>
            <person name="Wilkinson J."/>
            <person name="Wilson A."/>
            <person name="Yadav S."/>
            <person name="Young G."/>
            <person name="Yu Q."/>
            <person name="Zembek L."/>
            <person name="Zhong D."/>
            <person name="Zimmer A."/>
            <person name="Zwirko Z."/>
            <person name="Jaffe D.B."/>
            <person name="Alvarez P."/>
            <person name="Brockman W."/>
            <person name="Butler J."/>
            <person name="Chin C."/>
            <person name="Gnerre S."/>
            <person name="Grabherr M."/>
            <person name="Kleber M."/>
            <person name="Mauceli E."/>
            <person name="MacCallum I."/>
        </authorList>
    </citation>
    <scope>NUCLEOTIDE SEQUENCE [LARGE SCALE GENOMIC DNA]</scope>
    <source>
        <strain evidence="3">Tucson 15287-2541.00</strain>
    </source>
</reference>
<dbReference type="InParanoid" id="B4J1X8"/>
<evidence type="ECO:0000256" key="1">
    <source>
        <dbReference type="SAM" id="MobiDB-lite"/>
    </source>
</evidence>
<accession>B4J1X8</accession>
<dbReference type="AlphaFoldDB" id="B4J1X8"/>